<keyword evidence="2" id="KW-1185">Reference proteome</keyword>
<dbReference type="Proteomes" id="UP000821865">
    <property type="component" value="Chromosome 2"/>
</dbReference>
<dbReference type="EMBL" id="CM023471">
    <property type="protein sequence ID" value="KAH7965661.1"/>
    <property type="molecule type" value="Genomic_DNA"/>
</dbReference>
<comment type="caution">
    <text evidence="1">The sequence shown here is derived from an EMBL/GenBank/DDBJ whole genome shotgun (WGS) entry which is preliminary data.</text>
</comment>
<name>A0ACB8DC41_DERSI</name>
<accession>A0ACB8DC41</accession>
<evidence type="ECO:0000313" key="2">
    <source>
        <dbReference type="Proteomes" id="UP000821865"/>
    </source>
</evidence>
<protein>
    <submittedName>
        <fullName evidence="1">Uncharacterized protein</fullName>
    </submittedName>
</protein>
<gene>
    <name evidence="1" type="ORF">HPB49_009506</name>
</gene>
<reference evidence="1" key="1">
    <citation type="submission" date="2020-05" db="EMBL/GenBank/DDBJ databases">
        <title>Large-scale comparative analyses of tick genomes elucidate their genetic diversity and vector capacities.</title>
        <authorList>
            <person name="Jia N."/>
            <person name="Wang J."/>
            <person name="Shi W."/>
            <person name="Du L."/>
            <person name="Sun Y."/>
            <person name="Zhan W."/>
            <person name="Jiang J."/>
            <person name="Wang Q."/>
            <person name="Zhang B."/>
            <person name="Ji P."/>
            <person name="Sakyi L.B."/>
            <person name="Cui X."/>
            <person name="Yuan T."/>
            <person name="Jiang B."/>
            <person name="Yang W."/>
            <person name="Lam T.T.-Y."/>
            <person name="Chang Q."/>
            <person name="Ding S."/>
            <person name="Wang X."/>
            <person name="Zhu J."/>
            <person name="Ruan X."/>
            <person name="Zhao L."/>
            <person name="Wei J."/>
            <person name="Que T."/>
            <person name="Du C."/>
            <person name="Cheng J."/>
            <person name="Dai P."/>
            <person name="Han X."/>
            <person name="Huang E."/>
            <person name="Gao Y."/>
            <person name="Liu J."/>
            <person name="Shao H."/>
            <person name="Ye R."/>
            <person name="Li L."/>
            <person name="Wei W."/>
            <person name="Wang X."/>
            <person name="Wang C."/>
            <person name="Yang T."/>
            <person name="Huo Q."/>
            <person name="Li W."/>
            <person name="Guo W."/>
            <person name="Chen H."/>
            <person name="Zhou L."/>
            <person name="Ni X."/>
            <person name="Tian J."/>
            <person name="Zhou Y."/>
            <person name="Sheng Y."/>
            <person name="Liu T."/>
            <person name="Pan Y."/>
            <person name="Xia L."/>
            <person name="Li J."/>
            <person name="Zhao F."/>
            <person name="Cao W."/>
        </authorList>
    </citation>
    <scope>NUCLEOTIDE SEQUENCE</scope>
    <source>
        <strain evidence="1">Dsil-2018</strain>
    </source>
</reference>
<organism evidence="1 2">
    <name type="scientific">Dermacentor silvarum</name>
    <name type="common">Tick</name>
    <dbReference type="NCBI Taxonomy" id="543639"/>
    <lineage>
        <taxon>Eukaryota</taxon>
        <taxon>Metazoa</taxon>
        <taxon>Ecdysozoa</taxon>
        <taxon>Arthropoda</taxon>
        <taxon>Chelicerata</taxon>
        <taxon>Arachnida</taxon>
        <taxon>Acari</taxon>
        <taxon>Parasitiformes</taxon>
        <taxon>Ixodida</taxon>
        <taxon>Ixodoidea</taxon>
        <taxon>Ixodidae</taxon>
        <taxon>Rhipicephalinae</taxon>
        <taxon>Dermacentor</taxon>
    </lineage>
</organism>
<evidence type="ECO:0000313" key="1">
    <source>
        <dbReference type="EMBL" id="KAH7965661.1"/>
    </source>
</evidence>
<proteinExistence type="predicted"/>
<sequence>MSPQDAVAGDRVPSISDLACVYLQAVAPEDQRGKDLCDSIANVAVQLAKLFQAMNGSGSYIGDNQPVLLKNPELLIVIKTLIRTMPEHVYRYVGFHATAYLSPFLLSKEALWELSLFAAARQMPRRKLKSSEQAMGRVVDDATLDAVVGRVPPRKWRLCLHIVDRLLPGMLVVAYARATNDTALFMELMADVIAEEVRSTFIDQVGRMAYFDNWTRLVFWGKARTTNLYSLFPLRQFFHEAVLDYAKQVQTKLQNVNSSLDIFLKASAFVGSMWSGPKHSILEEQRYASTLFNTDCLHWPQHDTVENFYNPFTIYWMRETTEALKAKEDCFAKQYRANDYDFQQRLFTKRYLSKDYRLESLNMTADQLFFIYYTLVH</sequence>